<reference evidence="7 8" key="1">
    <citation type="submission" date="2018-08" db="EMBL/GenBank/DDBJ databases">
        <title>A genome reference for cultivated species of the human gut microbiota.</title>
        <authorList>
            <person name="Zou Y."/>
            <person name="Xue W."/>
            <person name="Luo G."/>
        </authorList>
    </citation>
    <scope>NUCLEOTIDE SEQUENCE [LARGE SCALE GENOMIC DNA]</scope>
    <source>
        <strain evidence="7 8">AM37-3BH</strain>
    </source>
</reference>
<dbReference type="Gene3D" id="1.10.10.2520">
    <property type="entry name" value="Cell wall hydrolase SleB, domain 1"/>
    <property type="match status" value="1"/>
</dbReference>
<dbReference type="EMBL" id="QSHM01000009">
    <property type="protein sequence ID" value="RHC12774.1"/>
    <property type="molecule type" value="Genomic_DNA"/>
</dbReference>
<feature type="region of interest" description="Disordered" evidence="3">
    <location>
        <begin position="241"/>
        <end position="276"/>
    </location>
</feature>
<dbReference type="Gene3D" id="6.10.250.3150">
    <property type="match status" value="1"/>
</dbReference>
<proteinExistence type="predicted"/>
<dbReference type="RefSeq" id="WP_118010066.1">
    <property type="nucleotide sequence ID" value="NZ_QSBA01000020.1"/>
</dbReference>
<keyword evidence="1 4" id="KW-0732">Signal</keyword>
<gene>
    <name evidence="7" type="ORF">DW858_09005</name>
</gene>
<name>A0A413YUL9_9FIRM</name>
<evidence type="ECO:0000256" key="3">
    <source>
        <dbReference type="SAM" id="MobiDB-lite"/>
    </source>
</evidence>
<feature type="signal peptide" evidence="4">
    <location>
        <begin position="1"/>
        <end position="31"/>
    </location>
</feature>
<evidence type="ECO:0000313" key="7">
    <source>
        <dbReference type="EMBL" id="RHC12774.1"/>
    </source>
</evidence>
<dbReference type="InterPro" id="IPR042047">
    <property type="entry name" value="SleB_dom1"/>
</dbReference>
<sequence length="403" mass="44041">MKYFIRFKLRNLTVAGLALIMAATSAVPFFAYPDQLMADTQDDLDAVNKQLEELRNKQSELNASYGELNEKLSASGEKLSSIEDAVNAKQSEIDATNIQVADMQAEIDQQYAAMKLRIQFMYENNNATILSTLLSAESLSDLLSKSEYIQQISNYDHQKMQELSDLLASLKETQAKLEQEMAELVTLKDDASREADNFAALLSQCQTELDTTSDSITDAEALALEYEKQIEQEMLERQRREMEALEAARKAQEEADKANNSGNSSNTGGNSSSGSAMVDQNALNNVLKNHTAEDVAMLAAIIECEAGNQSYEGKCAVGSVVINRVADPRFANSISGVIYAPYQFSPVASGRFAIVLARGANAACTQAAIDVLNGHININALYFHVYDSSVDVGGTVIGDHVFY</sequence>
<dbReference type="Proteomes" id="UP000285844">
    <property type="component" value="Unassembled WGS sequence"/>
</dbReference>
<dbReference type="Pfam" id="PF07486">
    <property type="entry name" value="Hydrolase_2"/>
    <property type="match status" value="1"/>
</dbReference>
<accession>A0A413YUL9</accession>
<keyword evidence="2" id="KW-0175">Coiled coil</keyword>
<evidence type="ECO:0000259" key="6">
    <source>
        <dbReference type="Pfam" id="PF24568"/>
    </source>
</evidence>
<evidence type="ECO:0000256" key="4">
    <source>
        <dbReference type="SAM" id="SignalP"/>
    </source>
</evidence>
<protein>
    <submittedName>
        <fullName evidence="7">Uncharacterized protein</fullName>
    </submittedName>
</protein>
<evidence type="ECO:0000256" key="1">
    <source>
        <dbReference type="ARBA" id="ARBA00022729"/>
    </source>
</evidence>
<feature type="compositionally biased region" description="Low complexity" evidence="3">
    <location>
        <begin position="259"/>
        <end position="275"/>
    </location>
</feature>
<dbReference type="Pfam" id="PF24568">
    <property type="entry name" value="CC_PcsB"/>
    <property type="match status" value="1"/>
</dbReference>
<evidence type="ECO:0000313" key="8">
    <source>
        <dbReference type="Proteomes" id="UP000285844"/>
    </source>
</evidence>
<evidence type="ECO:0000259" key="5">
    <source>
        <dbReference type="Pfam" id="PF07486"/>
    </source>
</evidence>
<evidence type="ECO:0000256" key="2">
    <source>
        <dbReference type="SAM" id="Coils"/>
    </source>
</evidence>
<comment type="caution">
    <text evidence="7">The sequence shown here is derived from an EMBL/GenBank/DDBJ whole genome shotgun (WGS) entry which is preliminary data.</text>
</comment>
<feature type="chain" id="PRO_5019329107" evidence="4">
    <location>
        <begin position="32"/>
        <end position="403"/>
    </location>
</feature>
<feature type="domain" description="Cell wall hydrolase SleB" evidence="5">
    <location>
        <begin position="309"/>
        <end position="403"/>
    </location>
</feature>
<dbReference type="InterPro" id="IPR011105">
    <property type="entry name" value="Cell_wall_hydrolase_SleB"/>
</dbReference>
<feature type="coiled-coil region" evidence="2">
    <location>
        <begin position="37"/>
        <end position="106"/>
    </location>
</feature>
<feature type="domain" description="Peptidoglycan hydrolase PcsB coiled-coil" evidence="6">
    <location>
        <begin position="101"/>
        <end position="165"/>
    </location>
</feature>
<dbReference type="AlphaFoldDB" id="A0A413YUL9"/>
<dbReference type="InterPro" id="IPR057309">
    <property type="entry name" value="PcsB_CC"/>
</dbReference>
<organism evidence="7 8">
    <name type="scientific">Lachnospira eligens</name>
    <dbReference type="NCBI Taxonomy" id="39485"/>
    <lineage>
        <taxon>Bacteria</taxon>
        <taxon>Bacillati</taxon>
        <taxon>Bacillota</taxon>
        <taxon>Clostridia</taxon>
        <taxon>Lachnospirales</taxon>
        <taxon>Lachnospiraceae</taxon>
        <taxon>Lachnospira</taxon>
    </lineage>
</organism>
<dbReference type="GO" id="GO:0016787">
    <property type="term" value="F:hydrolase activity"/>
    <property type="evidence" value="ECO:0007669"/>
    <property type="project" value="InterPro"/>
</dbReference>
<feature type="compositionally biased region" description="Basic and acidic residues" evidence="3">
    <location>
        <begin position="241"/>
        <end position="257"/>
    </location>
</feature>